<evidence type="ECO:0000256" key="1">
    <source>
        <dbReference type="SAM" id="MobiDB-lite"/>
    </source>
</evidence>
<sequence length="244" mass="25011">MATALALTGVTAGGLVLVNRSSDPVPAAAALDRPIQAAERGHRASRSLERTAPGQSDGHPAATPTSQADDEPGANARPADATATPRATAKATPRATAPKTPKPEATEVHKQDAPAAKESPKAKSSGDEESTSESSSGGSEDANVVETKSGPATFFGDASEYQPMACGGHTRTTTKGVALWKVPCGTMVRITSEDTGKSVIAPVEDRGPASWTGAVIDLLPDTWDALGVSRDQGRQEVTYEVLGD</sequence>
<name>A0A927MQT1_9ACTN</name>
<dbReference type="EMBL" id="JADBEM010000001">
    <property type="protein sequence ID" value="MBE1605181.1"/>
    <property type="molecule type" value="Genomic_DNA"/>
</dbReference>
<dbReference type="AlphaFoldDB" id="A0A927MQT1"/>
<dbReference type="CDD" id="cd22268">
    <property type="entry name" value="DPBB_RlpA-like"/>
    <property type="match status" value="1"/>
</dbReference>
<keyword evidence="3" id="KW-1185">Reference proteome</keyword>
<feature type="compositionally biased region" description="Basic and acidic residues" evidence="1">
    <location>
        <begin position="101"/>
        <end position="112"/>
    </location>
</feature>
<dbReference type="RefSeq" id="WP_192749561.1">
    <property type="nucleotide sequence ID" value="NZ_BAABJL010000133.1"/>
</dbReference>
<comment type="caution">
    <text evidence="2">The sequence shown here is derived from an EMBL/GenBank/DDBJ whole genome shotgun (WGS) entry which is preliminary data.</text>
</comment>
<dbReference type="Gene3D" id="2.40.40.10">
    <property type="entry name" value="RlpA-like domain"/>
    <property type="match status" value="1"/>
</dbReference>
<reference evidence="2" key="1">
    <citation type="submission" date="2020-10" db="EMBL/GenBank/DDBJ databases">
        <title>Sequencing the genomes of 1000 actinobacteria strains.</title>
        <authorList>
            <person name="Klenk H.-P."/>
        </authorList>
    </citation>
    <scope>NUCLEOTIDE SEQUENCE</scope>
    <source>
        <strain evidence="2">DSM 45354</strain>
    </source>
</reference>
<evidence type="ECO:0000313" key="2">
    <source>
        <dbReference type="EMBL" id="MBE1605181.1"/>
    </source>
</evidence>
<feature type="compositionally biased region" description="Low complexity" evidence="1">
    <location>
        <begin position="73"/>
        <end position="99"/>
    </location>
</feature>
<feature type="region of interest" description="Disordered" evidence="1">
    <location>
        <begin position="24"/>
        <end position="156"/>
    </location>
</feature>
<dbReference type="Proteomes" id="UP000638648">
    <property type="component" value="Unassembled WGS sequence"/>
</dbReference>
<dbReference type="GO" id="GO:0016787">
    <property type="term" value="F:hydrolase activity"/>
    <property type="evidence" value="ECO:0007669"/>
    <property type="project" value="UniProtKB-KW"/>
</dbReference>
<gene>
    <name evidence="2" type="ORF">HEB94_002029</name>
</gene>
<keyword evidence="2" id="KW-0378">Hydrolase</keyword>
<accession>A0A927MQT1</accession>
<evidence type="ECO:0000313" key="3">
    <source>
        <dbReference type="Proteomes" id="UP000638648"/>
    </source>
</evidence>
<organism evidence="2 3">
    <name type="scientific">Actinopolymorpha pittospori</name>
    <dbReference type="NCBI Taxonomy" id="648752"/>
    <lineage>
        <taxon>Bacteria</taxon>
        <taxon>Bacillati</taxon>
        <taxon>Actinomycetota</taxon>
        <taxon>Actinomycetes</taxon>
        <taxon>Propionibacteriales</taxon>
        <taxon>Actinopolymorphaceae</taxon>
        <taxon>Actinopolymorpha</taxon>
    </lineage>
</organism>
<protein>
    <submittedName>
        <fullName evidence="2">Rare lipoprotein A (Peptidoglycan hydrolase)</fullName>
    </submittedName>
</protein>
<proteinExistence type="predicted"/>
<keyword evidence="2" id="KW-0449">Lipoprotein</keyword>
<feature type="compositionally biased region" description="Low complexity" evidence="1">
    <location>
        <begin position="132"/>
        <end position="141"/>
    </location>
</feature>
<dbReference type="InterPro" id="IPR036908">
    <property type="entry name" value="RlpA-like_sf"/>
</dbReference>
<feature type="compositionally biased region" description="Basic and acidic residues" evidence="1">
    <location>
        <begin position="39"/>
        <end position="49"/>
    </location>
</feature>
<dbReference type="SUPFAM" id="SSF50685">
    <property type="entry name" value="Barwin-like endoglucanases"/>
    <property type="match status" value="1"/>
</dbReference>